<dbReference type="Pfam" id="PF19593">
    <property type="entry name" value="DUF6098"/>
    <property type="match status" value="1"/>
</dbReference>
<accession>A0A837D6R5</accession>
<dbReference type="EMBL" id="JRZE01000006">
    <property type="protein sequence ID" value="KHF42498.1"/>
    <property type="molecule type" value="Genomic_DNA"/>
</dbReference>
<reference evidence="2 3" key="1">
    <citation type="submission" date="2014-10" db="EMBL/GenBank/DDBJ databases">
        <title>Genome sequence of Micropolyspora internatus JCM3315.</title>
        <authorList>
            <person name="Shin S.-K."/>
            <person name="Yi H."/>
        </authorList>
    </citation>
    <scope>NUCLEOTIDE SEQUENCE [LARGE SCALE GENOMIC DNA]</scope>
    <source>
        <strain evidence="2 3">JCM 3315</strain>
    </source>
</reference>
<feature type="compositionally biased region" description="Basic and acidic residues" evidence="1">
    <location>
        <begin position="33"/>
        <end position="43"/>
    </location>
</feature>
<proteinExistence type="predicted"/>
<evidence type="ECO:0000313" key="3">
    <source>
        <dbReference type="Proteomes" id="UP000030848"/>
    </source>
</evidence>
<organism evidence="2 3">
    <name type="scientific">Saccharomonospora viridis</name>
    <dbReference type="NCBI Taxonomy" id="1852"/>
    <lineage>
        <taxon>Bacteria</taxon>
        <taxon>Bacillati</taxon>
        <taxon>Actinomycetota</taxon>
        <taxon>Actinomycetes</taxon>
        <taxon>Pseudonocardiales</taxon>
        <taxon>Pseudonocardiaceae</taxon>
        <taxon>Saccharomonospora</taxon>
    </lineage>
</organism>
<name>A0A837D6R5_9PSEU</name>
<dbReference type="InterPro" id="IPR046080">
    <property type="entry name" value="DUF6098"/>
</dbReference>
<dbReference type="AlphaFoldDB" id="A0A837D6R5"/>
<protein>
    <submittedName>
        <fullName evidence="2">Uncharacterized protein</fullName>
    </submittedName>
</protein>
<evidence type="ECO:0000256" key="1">
    <source>
        <dbReference type="SAM" id="MobiDB-lite"/>
    </source>
</evidence>
<evidence type="ECO:0000313" key="2">
    <source>
        <dbReference type="EMBL" id="KHF42498.1"/>
    </source>
</evidence>
<sequence length="142" mass="16133">MDMFTVHTLAELAELVRTGAAPYLRYSPGPESDAEHPSTDHESGIVMPGVSVNPLEAPRWWARPLEDWLARRVCQYLRELDEGARPWLLTGRRVDFGPDNEPLLVDITPVAWLAPELLDEARERYTTRFDAGAATHRDRANR</sequence>
<feature type="region of interest" description="Disordered" evidence="1">
    <location>
        <begin position="26"/>
        <end position="45"/>
    </location>
</feature>
<gene>
    <name evidence="2" type="ORF">MINT15_27000</name>
</gene>
<dbReference type="Proteomes" id="UP000030848">
    <property type="component" value="Unassembled WGS sequence"/>
</dbReference>
<comment type="caution">
    <text evidence="2">The sequence shown here is derived from an EMBL/GenBank/DDBJ whole genome shotgun (WGS) entry which is preliminary data.</text>
</comment>